<keyword evidence="3" id="KW-1185">Reference proteome</keyword>
<sequence>MSLDVISLFAGAGTGVLGALVGAWATVRLGFGFQQRLQEDQQQFQKKLLDEQLAFQAKLLEQQLEFEKGLSAQGEEEMKKRHAQMSEIITYLRDTLNTKIGFVSGHLSSIAARLDEIAKKK</sequence>
<dbReference type="STRING" id="452637.Oter_3774"/>
<keyword evidence="1" id="KW-0472">Membrane</keyword>
<keyword evidence="1" id="KW-0812">Transmembrane</keyword>
<protein>
    <submittedName>
        <fullName evidence="2">Uncharacterized protein</fullName>
    </submittedName>
</protein>
<feature type="transmembrane region" description="Helical" evidence="1">
    <location>
        <begin position="6"/>
        <end position="27"/>
    </location>
</feature>
<dbReference type="EMBL" id="CP001032">
    <property type="protein sequence ID" value="ACB77049.1"/>
    <property type="molecule type" value="Genomic_DNA"/>
</dbReference>
<accession>B1ZYF1</accession>
<evidence type="ECO:0000256" key="1">
    <source>
        <dbReference type="SAM" id="Phobius"/>
    </source>
</evidence>
<dbReference type="Proteomes" id="UP000007013">
    <property type="component" value="Chromosome"/>
</dbReference>
<keyword evidence="1" id="KW-1133">Transmembrane helix</keyword>
<evidence type="ECO:0000313" key="2">
    <source>
        <dbReference type="EMBL" id="ACB77049.1"/>
    </source>
</evidence>
<dbReference type="AlphaFoldDB" id="B1ZYF1"/>
<reference evidence="2 3" key="1">
    <citation type="journal article" date="2011" name="J. Bacteriol.">
        <title>Genome sequence of the verrucomicrobium Opitutus terrae PB90-1, an abundant inhabitant of rice paddy soil ecosystems.</title>
        <authorList>
            <person name="van Passel M.W."/>
            <person name="Kant R."/>
            <person name="Palva A."/>
            <person name="Copeland A."/>
            <person name="Lucas S."/>
            <person name="Lapidus A."/>
            <person name="Glavina del Rio T."/>
            <person name="Pitluck S."/>
            <person name="Goltsman E."/>
            <person name="Clum A."/>
            <person name="Sun H."/>
            <person name="Schmutz J."/>
            <person name="Larimer F.W."/>
            <person name="Land M.L."/>
            <person name="Hauser L."/>
            <person name="Kyrpides N."/>
            <person name="Mikhailova N."/>
            <person name="Richardson P.P."/>
            <person name="Janssen P.H."/>
            <person name="de Vos W.M."/>
            <person name="Smidt H."/>
        </authorList>
    </citation>
    <scope>NUCLEOTIDE SEQUENCE [LARGE SCALE GENOMIC DNA]</scope>
    <source>
        <strain evidence="3">DSM 11246 / JCM 15787 / PB90-1</strain>
    </source>
</reference>
<evidence type="ECO:0000313" key="3">
    <source>
        <dbReference type="Proteomes" id="UP000007013"/>
    </source>
</evidence>
<proteinExistence type="predicted"/>
<dbReference type="RefSeq" id="WP_012376578.1">
    <property type="nucleotide sequence ID" value="NC_010571.1"/>
</dbReference>
<organism evidence="2 3">
    <name type="scientific">Opitutus terrae (strain DSM 11246 / JCM 15787 / PB90-1)</name>
    <dbReference type="NCBI Taxonomy" id="452637"/>
    <lineage>
        <taxon>Bacteria</taxon>
        <taxon>Pseudomonadati</taxon>
        <taxon>Verrucomicrobiota</taxon>
        <taxon>Opitutia</taxon>
        <taxon>Opitutales</taxon>
        <taxon>Opitutaceae</taxon>
        <taxon>Opitutus</taxon>
    </lineage>
</organism>
<gene>
    <name evidence="2" type="ordered locus">Oter_3774</name>
</gene>
<dbReference type="KEGG" id="ote:Oter_3774"/>
<name>B1ZYF1_OPITP</name>
<dbReference type="HOGENOM" id="CLU_2035656_0_0_0"/>